<comment type="catalytic activity">
    <reaction evidence="12">
        <text>a pyranoside + acceptor = a pyranosid-3,4-diulose + reduced acceptor.</text>
        <dbReference type="EC" id="1.1.99.29"/>
    </reaction>
</comment>
<evidence type="ECO:0000256" key="1">
    <source>
        <dbReference type="ARBA" id="ARBA00001974"/>
    </source>
</evidence>
<dbReference type="GO" id="GO:0050660">
    <property type="term" value="F:flavin adenine dinucleotide binding"/>
    <property type="evidence" value="ECO:0007669"/>
    <property type="project" value="InterPro"/>
</dbReference>
<dbReference type="InterPro" id="IPR036188">
    <property type="entry name" value="FAD/NAD-bd_sf"/>
</dbReference>
<dbReference type="Pfam" id="PF05199">
    <property type="entry name" value="GMC_oxred_C"/>
    <property type="match status" value="1"/>
</dbReference>
<comment type="caution">
    <text evidence="17">The sequence shown here is derived from an EMBL/GenBank/DDBJ whole genome shotgun (WGS) entry which is preliminary data.</text>
</comment>
<dbReference type="EMBL" id="JAACJL010000030">
    <property type="protein sequence ID" value="KAF4617645.1"/>
    <property type="molecule type" value="Genomic_DNA"/>
</dbReference>
<reference evidence="17 18" key="1">
    <citation type="submission" date="2019-12" db="EMBL/GenBank/DDBJ databases">
        <authorList>
            <person name="Floudas D."/>
            <person name="Bentzer J."/>
            <person name="Ahren D."/>
            <person name="Johansson T."/>
            <person name="Persson P."/>
            <person name="Tunlid A."/>
        </authorList>
    </citation>
    <scope>NUCLEOTIDE SEQUENCE [LARGE SCALE GENOMIC DNA]</scope>
    <source>
        <strain evidence="17 18">CBS 102.39</strain>
    </source>
</reference>
<evidence type="ECO:0000256" key="9">
    <source>
        <dbReference type="ARBA" id="ARBA00034010"/>
    </source>
</evidence>
<feature type="domain" description="Glucose-methanol-choline oxidoreductase N-terminal" evidence="15">
    <location>
        <begin position="85"/>
        <end position="108"/>
    </location>
</feature>
<comment type="cofactor">
    <cofactor evidence="1 13">
        <name>FAD</name>
        <dbReference type="ChEBI" id="CHEBI:57692"/>
    </cofactor>
</comment>
<dbReference type="Gene3D" id="3.50.50.60">
    <property type="entry name" value="FAD/NAD(P)-binding domain"/>
    <property type="match status" value="1"/>
</dbReference>
<feature type="binding site" evidence="13">
    <location>
        <begin position="533"/>
        <end position="534"/>
    </location>
    <ligand>
        <name>FAD</name>
        <dbReference type="ChEBI" id="CHEBI:57692"/>
    </ligand>
</feature>
<dbReference type="PROSITE" id="PS00624">
    <property type="entry name" value="GMC_OXRED_2"/>
    <property type="match status" value="1"/>
</dbReference>
<dbReference type="PANTHER" id="PTHR11552:SF78">
    <property type="entry name" value="GLUCOSE-METHANOL-CHOLINE OXIDOREDUCTASE N-TERMINAL DOMAIN-CONTAINING PROTEIN"/>
    <property type="match status" value="1"/>
</dbReference>
<dbReference type="Pfam" id="PF00732">
    <property type="entry name" value="GMC_oxred_N"/>
    <property type="match status" value="1"/>
</dbReference>
<keyword evidence="13 14" id="KW-0274">FAD</keyword>
<evidence type="ECO:0000256" key="4">
    <source>
        <dbReference type="ARBA" id="ARBA00011245"/>
    </source>
</evidence>
<comment type="catalytic activity">
    <reaction evidence="11">
        <text>a pyranoside + acceptor = a pyranosid-3-ulose + reduced acceptor.</text>
        <dbReference type="EC" id="1.1.99.29"/>
    </reaction>
</comment>
<dbReference type="EC" id="1.1.99.29" evidence="5"/>
<proteinExistence type="inferred from homology"/>
<keyword evidence="14" id="KW-0285">Flavoprotein</keyword>
<evidence type="ECO:0000256" key="12">
    <source>
        <dbReference type="ARBA" id="ARBA00034059"/>
    </source>
</evidence>
<comment type="similarity">
    <text evidence="3 14">Belongs to the GMC oxidoreductase family.</text>
</comment>
<dbReference type="SUPFAM" id="SSF54373">
    <property type="entry name" value="FAD-linked reductases, C-terminal domain"/>
    <property type="match status" value="1"/>
</dbReference>
<comment type="catalytic activity">
    <reaction evidence="8">
        <text>pyranose + acceptor = pyranos-2-ulose + reduced acceptor.</text>
        <dbReference type="EC" id="1.1.99.29"/>
    </reaction>
</comment>
<dbReference type="InterPro" id="IPR000172">
    <property type="entry name" value="GMC_OxRdtase_N"/>
</dbReference>
<evidence type="ECO:0000256" key="2">
    <source>
        <dbReference type="ARBA" id="ARBA00004613"/>
    </source>
</evidence>
<comment type="catalytic activity">
    <reaction evidence="10">
        <text>pyranose + acceptor = pyranos-3-ulose + reduced acceptor.</text>
        <dbReference type="EC" id="1.1.99.29"/>
    </reaction>
</comment>
<evidence type="ECO:0000256" key="7">
    <source>
        <dbReference type="ARBA" id="ARBA00024699"/>
    </source>
</evidence>
<comment type="subunit">
    <text evidence="4">Monomer.</text>
</comment>
<comment type="function">
    <text evidence="7">Catalyzes the single-oxidation or sequential double oxidation reaction of carbohydrates primarily at carbon-2 and/or carbon-3 with the concomitant reduction of the flavin. The enzyme exhibits a broad sugar substrate specificity, oxidizing different aldopyranoses to the corresponding C-1, C-2, C-3 or C-1,2, C-2,3 and C-3,4 (di)dehydro sugars with substrate-specific regioselectivity. Accepts only a narrow range of electron acceptors such as substituted benzoquinones and complexed metal ions and reacts extremely slowly with O(2) as acceptor. May play a role in the natural recycling of plant matter by oxidizing all major monosaccharides in lignocellulose and by reducing quinone compounds or reactive radical species generated during lignin depolymerization.</text>
</comment>
<accession>A0A8H4QUD6</accession>
<dbReference type="Gene3D" id="3.30.560.10">
    <property type="entry name" value="Glucose Oxidase, domain 3"/>
    <property type="match status" value="1"/>
</dbReference>
<evidence type="ECO:0000313" key="17">
    <source>
        <dbReference type="EMBL" id="KAF4617645.1"/>
    </source>
</evidence>
<evidence type="ECO:0000313" key="18">
    <source>
        <dbReference type="Proteomes" id="UP000521872"/>
    </source>
</evidence>
<dbReference type="GO" id="GO:0033718">
    <property type="term" value="F:pyranose dehydrogenase (acceptor) activity"/>
    <property type="evidence" value="ECO:0007669"/>
    <property type="project" value="UniProtKB-EC"/>
</dbReference>
<organism evidence="17 18">
    <name type="scientific">Agrocybe pediades</name>
    <dbReference type="NCBI Taxonomy" id="84607"/>
    <lineage>
        <taxon>Eukaryota</taxon>
        <taxon>Fungi</taxon>
        <taxon>Dikarya</taxon>
        <taxon>Basidiomycota</taxon>
        <taxon>Agaricomycotina</taxon>
        <taxon>Agaricomycetes</taxon>
        <taxon>Agaricomycetidae</taxon>
        <taxon>Agaricales</taxon>
        <taxon>Agaricineae</taxon>
        <taxon>Strophariaceae</taxon>
        <taxon>Agrocybe</taxon>
    </lineage>
</organism>
<keyword evidence="6" id="KW-0964">Secreted</keyword>
<evidence type="ECO:0000256" key="14">
    <source>
        <dbReference type="RuleBase" id="RU003968"/>
    </source>
</evidence>
<dbReference type="InterPro" id="IPR012132">
    <property type="entry name" value="GMC_OxRdtase"/>
</dbReference>
<feature type="binding site" evidence="13">
    <location>
        <position position="230"/>
    </location>
    <ligand>
        <name>FAD</name>
        <dbReference type="ChEBI" id="CHEBI:57692"/>
    </ligand>
</feature>
<keyword evidence="18" id="KW-1185">Reference proteome</keyword>
<evidence type="ECO:0000256" key="3">
    <source>
        <dbReference type="ARBA" id="ARBA00010790"/>
    </source>
</evidence>
<dbReference type="PROSITE" id="PS00623">
    <property type="entry name" value="GMC_OXRED_1"/>
    <property type="match status" value="1"/>
</dbReference>
<evidence type="ECO:0000259" key="16">
    <source>
        <dbReference type="PROSITE" id="PS00624"/>
    </source>
</evidence>
<dbReference type="SUPFAM" id="SSF51905">
    <property type="entry name" value="FAD/NAD(P)-binding domain"/>
    <property type="match status" value="1"/>
</dbReference>
<dbReference type="Proteomes" id="UP000521872">
    <property type="component" value="Unassembled WGS sequence"/>
</dbReference>
<gene>
    <name evidence="17" type="ORF">D9613_005670</name>
</gene>
<comment type="catalytic activity">
    <reaction evidence="9">
        <text>pyranose + acceptor = pyranos-2,3-diulose + reduced acceptor.</text>
        <dbReference type="EC" id="1.1.99.29"/>
    </reaction>
</comment>
<dbReference type="PIRSF" id="PIRSF000137">
    <property type="entry name" value="Alcohol_oxidase"/>
    <property type="match status" value="1"/>
</dbReference>
<dbReference type="PANTHER" id="PTHR11552">
    <property type="entry name" value="GLUCOSE-METHANOL-CHOLINE GMC OXIDOREDUCTASE"/>
    <property type="match status" value="1"/>
</dbReference>
<evidence type="ECO:0000256" key="10">
    <source>
        <dbReference type="ARBA" id="ARBA00034029"/>
    </source>
</evidence>
<evidence type="ECO:0000256" key="8">
    <source>
        <dbReference type="ARBA" id="ARBA00033986"/>
    </source>
</evidence>
<evidence type="ECO:0000256" key="6">
    <source>
        <dbReference type="ARBA" id="ARBA00022525"/>
    </source>
</evidence>
<sequence length="603" mass="66009">MSSTYDIIFAGGGATACITASRLAEADPKLNILILEAGPHSQELHYHVQPGRYFGNLLIPREIFSFHFGKGGKGTNERMHLIPAGRALGGGSSINFAMYNRPAPSDFDDWEAIYGNKGWSSKELIPLMNKAETYQPNPNHPNHGSSGPLKISIASDFKNLGDDIIEIGVAIEKDHKKADDVNAFDDKAINHWAPMQRYIDGTTGRRSDTAHHYIYNKNLKNLIVKTRAKVTRVIFEGTRAVGVEYVNDVVGRAKGVVEPTFIKASRLVVLSAGSFGSPAILERSGVGSTDVLNKNGITQLVDLPGVGENYQDHNMVIPSYYATDNTETMDNAFRGSDEENKGLTELWLKEGKGAFANNGINTAIKLRPNEADLKTMSPSFDERWKSYYANKPDKWVLAMAPLAGYVGLNPAVPRGKYFTLAYYSAHPLARGRVHITSATDAYAPMDFAPGFLEDFADVITLRWGYKKAREIARRSKFFKGYLAEHHPTFPEGSDADISRDKGPVPIDAPFINYTEADDEAIDAFHRQTAETCWHSLGTCSMKPRQEGGVVDPNLNVYGTTNLKVADLSIAPGNVGANTYSTVIAIGEKAAVLMAKELGINGLE</sequence>
<name>A0A8H4QUD6_9AGAR</name>
<dbReference type="InterPro" id="IPR007867">
    <property type="entry name" value="GMC_OxRtase_C"/>
</dbReference>
<evidence type="ECO:0000256" key="13">
    <source>
        <dbReference type="PIRSR" id="PIRSR000137-2"/>
    </source>
</evidence>
<dbReference type="GO" id="GO:0005576">
    <property type="term" value="C:extracellular region"/>
    <property type="evidence" value="ECO:0007669"/>
    <property type="project" value="UniProtKB-SubCell"/>
</dbReference>
<evidence type="ECO:0000259" key="15">
    <source>
        <dbReference type="PROSITE" id="PS00623"/>
    </source>
</evidence>
<comment type="subcellular location">
    <subcellularLocation>
        <location evidence="2">Secreted</location>
    </subcellularLocation>
</comment>
<protein>
    <recommendedName>
        <fullName evidence="5">pyranose dehydrogenase (acceptor)</fullName>
        <ecNumber evidence="5">1.1.99.29</ecNumber>
    </recommendedName>
</protein>
<evidence type="ECO:0000256" key="11">
    <source>
        <dbReference type="ARBA" id="ARBA00034050"/>
    </source>
</evidence>
<evidence type="ECO:0000256" key="5">
    <source>
        <dbReference type="ARBA" id="ARBA00013177"/>
    </source>
</evidence>
<feature type="domain" description="Glucose-methanol-choline oxidoreductase N-terminal" evidence="16">
    <location>
        <begin position="273"/>
        <end position="287"/>
    </location>
</feature>
<dbReference type="AlphaFoldDB" id="A0A8H4QUD6"/>